<evidence type="ECO:0000256" key="1">
    <source>
        <dbReference type="ARBA" id="ARBA00009199"/>
    </source>
</evidence>
<evidence type="ECO:0000256" key="2">
    <source>
        <dbReference type="ARBA" id="ARBA00022801"/>
    </source>
</evidence>
<protein>
    <submittedName>
        <fullName evidence="6">Amidase signature domain-containing protein</fullName>
    </submittedName>
</protein>
<evidence type="ECO:0000259" key="5">
    <source>
        <dbReference type="Pfam" id="PF01425"/>
    </source>
</evidence>
<comment type="caution">
    <text evidence="6">The sequence shown here is derived from an EMBL/GenBank/DDBJ whole genome shotgun (WGS) entry which is preliminary data.</text>
</comment>
<evidence type="ECO:0000256" key="3">
    <source>
        <dbReference type="PIRSR" id="PIRSR001221-1"/>
    </source>
</evidence>
<dbReference type="EMBL" id="JAGPNK010000012">
    <property type="protein sequence ID" value="KAH7310671.1"/>
    <property type="molecule type" value="Genomic_DNA"/>
</dbReference>
<feature type="active site" description="Acyl-ester intermediate" evidence="3">
    <location>
        <position position="211"/>
    </location>
</feature>
<feature type="binding site" evidence="4">
    <location>
        <position position="187"/>
    </location>
    <ligand>
        <name>substrate</name>
    </ligand>
</feature>
<feature type="binding site" evidence="4">
    <location>
        <begin position="208"/>
        <end position="211"/>
    </location>
    <ligand>
        <name>substrate</name>
    </ligand>
</feature>
<dbReference type="Gene3D" id="3.90.1300.10">
    <property type="entry name" value="Amidase signature (AS) domain"/>
    <property type="match status" value="1"/>
</dbReference>
<evidence type="ECO:0000313" key="7">
    <source>
        <dbReference type="Proteomes" id="UP000813444"/>
    </source>
</evidence>
<dbReference type="InterPro" id="IPR023631">
    <property type="entry name" value="Amidase_dom"/>
</dbReference>
<feature type="binding site" evidence="4">
    <location>
        <position position="161"/>
    </location>
    <ligand>
        <name>substrate</name>
    </ligand>
</feature>
<dbReference type="PANTHER" id="PTHR46072">
    <property type="entry name" value="AMIDASE-RELATED-RELATED"/>
    <property type="match status" value="1"/>
</dbReference>
<sequence length="529" mass="58442">MGSVNPPIKDGWQAVVARKLAQQKDAIQAFASSNTHTEEPLAGVTNISDVTELVRKYAEKSFTCEQVIKTYISTFTEIFFCDAIADAIQLDQYMAKEGKPKGPLHGVPITLKDQFNVAGYDTTLGYTGRAFKPATDDAVLVKMLRSLGAVIIAKTNLPQSILWVETENPLWGLTTNPMSSRYTPGGSTGGEAALLFMQGSMLGWGTDIGGSIRSPSHMMGLYGLKPSSSRLPYTGVPVSTEGQEHVPSSIGPLARSLPTIVETMKALISLEPWALDCRCVPIPWREPIYKSVQEQKLTIGLLLDDGVVRPHPPIIRAIQDAASALEKLGHEIVPWTDDLHAECIEVMDMFYTADGGEDIRRDVEAGGEPFIPHVEKLVNRGSPISVYEYWQLNKRKKNLQQAYLNKWNGTKSPTTQRTVDVIIMPTMPHASVPHQTSRWVGYTKVWNFLDYTALTIPAGRVEMKDCDARWDHAARNDIDAWNAKVWADNKQEMAGLGLPVSVQIVGRNLEEEKVLAVGSILDRVCQETR</sequence>
<keyword evidence="2" id="KW-0378">Hydrolase</keyword>
<feature type="active site" description="Charge relay system" evidence="3">
    <location>
        <position position="112"/>
    </location>
</feature>
<feature type="domain" description="Amidase" evidence="5">
    <location>
        <begin position="70"/>
        <end position="515"/>
    </location>
</feature>
<dbReference type="Proteomes" id="UP000813444">
    <property type="component" value="Unassembled WGS sequence"/>
</dbReference>
<comment type="similarity">
    <text evidence="1">Belongs to the amidase family.</text>
</comment>
<dbReference type="PIRSF" id="PIRSF001221">
    <property type="entry name" value="Amidase_fungi"/>
    <property type="match status" value="1"/>
</dbReference>
<dbReference type="OrthoDB" id="6428749at2759"/>
<gene>
    <name evidence="6" type="ORF">B0I35DRAFT_357862</name>
</gene>
<accession>A0A8K0WP78</accession>
<reference evidence="6" key="1">
    <citation type="journal article" date="2021" name="Nat. Commun.">
        <title>Genetic determinants of endophytism in the Arabidopsis root mycobiome.</title>
        <authorList>
            <person name="Mesny F."/>
            <person name="Miyauchi S."/>
            <person name="Thiergart T."/>
            <person name="Pickel B."/>
            <person name="Atanasova L."/>
            <person name="Karlsson M."/>
            <person name="Huettel B."/>
            <person name="Barry K.W."/>
            <person name="Haridas S."/>
            <person name="Chen C."/>
            <person name="Bauer D."/>
            <person name="Andreopoulos W."/>
            <person name="Pangilinan J."/>
            <person name="LaButti K."/>
            <person name="Riley R."/>
            <person name="Lipzen A."/>
            <person name="Clum A."/>
            <person name="Drula E."/>
            <person name="Henrissat B."/>
            <person name="Kohler A."/>
            <person name="Grigoriev I.V."/>
            <person name="Martin F.M."/>
            <person name="Hacquard S."/>
        </authorList>
    </citation>
    <scope>NUCLEOTIDE SEQUENCE</scope>
    <source>
        <strain evidence="6">MPI-CAGE-CH-0235</strain>
    </source>
</reference>
<dbReference type="AlphaFoldDB" id="A0A8K0WP78"/>
<dbReference type="Pfam" id="PF01425">
    <property type="entry name" value="Amidase"/>
    <property type="match status" value="1"/>
</dbReference>
<evidence type="ECO:0000313" key="6">
    <source>
        <dbReference type="EMBL" id="KAH7310671.1"/>
    </source>
</evidence>
<name>A0A8K0WP78_9HYPO</name>
<keyword evidence="7" id="KW-1185">Reference proteome</keyword>
<feature type="active site" description="Charge relay system" evidence="3">
    <location>
        <position position="187"/>
    </location>
</feature>
<dbReference type="PANTHER" id="PTHR46072:SF2">
    <property type="entry name" value="AMIDASE (EUROFUNG)"/>
    <property type="match status" value="1"/>
</dbReference>
<dbReference type="GO" id="GO:0016787">
    <property type="term" value="F:hydrolase activity"/>
    <property type="evidence" value="ECO:0007669"/>
    <property type="project" value="UniProtKB-KW"/>
</dbReference>
<organism evidence="6 7">
    <name type="scientific">Stachybotrys elegans</name>
    <dbReference type="NCBI Taxonomy" id="80388"/>
    <lineage>
        <taxon>Eukaryota</taxon>
        <taxon>Fungi</taxon>
        <taxon>Dikarya</taxon>
        <taxon>Ascomycota</taxon>
        <taxon>Pezizomycotina</taxon>
        <taxon>Sordariomycetes</taxon>
        <taxon>Hypocreomycetidae</taxon>
        <taxon>Hypocreales</taxon>
        <taxon>Stachybotryaceae</taxon>
        <taxon>Stachybotrys</taxon>
    </lineage>
</organism>
<proteinExistence type="inferred from homology"/>
<evidence type="ECO:0000256" key="4">
    <source>
        <dbReference type="PIRSR" id="PIRSR001221-2"/>
    </source>
</evidence>
<dbReference type="SUPFAM" id="SSF75304">
    <property type="entry name" value="Amidase signature (AS) enzymes"/>
    <property type="match status" value="1"/>
</dbReference>
<dbReference type="InterPro" id="IPR036928">
    <property type="entry name" value="AS_sf"/>
</dbReference>